<evidence type="ECO:0000256" key="3">
    <source>
        <dbReference type="ARBA" id="ARBA00014185"/>
    </source>
</evidence>
<evidence type="ECO:0000313" key="9">
    <source>
        <dbReference type="Proteomes" id="UP000501346"/>
    </source>
</evidence>
<dbReference type="CDD" id="cd08646">
    <property type="entry name" value="FMT_core_Met-tRNA-FMT_N"/>
    <property type="match status" value="1"/>
</dbReference>
<protein>
    <recommendedName>
        <fullName evidence="3">Methionyl-tRNA formyltransferase, mitochondrial</fullName>
        <ecNumber evidence="2">2.1.2.9</ecNumber>
    </recommendedName>
</protein>
<dbReference type="Gene3D" id="3.40.50.12230">
    <property type="match status" value="1"/>
</dbReference>
<reference evidence="8 9" key="1">
    <citation type="journal article" date="2019" name="BMC Genomics">
        <title>Chromosome level assembly and comparative genome analysis confirm lager-brewing yeasts originated from a single hybridization.</title>
        <authorList>
            <person name="Salazar A.N."/>
            <person name="Gorter de Vries A.R."/>
            <person name="van den Broek M."/>
            <person name="Brouwers N."/>
            <person name="de la Torre Cortes P."/>
            <person name="Kuijpers N.G.A."/>
            <person name="Daran J.G."/>
            <person name="Abeel T."/>
        </authorList>
    </citation>
    <scope>NUCLEOTIDE SEQUENCE [LARGE SCALE GENOMIC DNA]</scope>
    <source>
        <strain evidence="8 9">CBS 1483</strain>
    </source>
</reference>
<dbReference type="Proteomes" id="UP000501346">
    <property type="component" value="Chromosome ScII"/>
</dbReference>
<dbReference type="InterPro" id="IPR005794">
    <property type="entry name" value="Fmt"/>
</dbReference>
<proteinExistence type="inferred from homology"/>
<comment type="similarity">
    <text evidence="1">Belongs to the Fmt family.</text>
</comment>
<dbReference type="PANTHER" id="PTHR11138">
    <property type="entry name" value="METHIONYL-TRNA FORMYLTRANSFERASE"/>
    <property type="match status" value="1"/>
</dbReference>
<dbReference type="GO" id="GO:0004479">
    <property type="term" value="F:methionyl-tRNA formyltransferase activity"/>
    <property type="evidence" value="ECO:0007669"/>
    <property type="project" value="UniProtKB-EC"/>
</dbReference>
<name>A0A6C1DMX7_SACPS</name>
<dbReference type="NCBIfam" id="TIGR00460">
    <property type="entry name" value="fmt"/>
    <property type="match status" value="1"/>
</dbReference>
<dbReference type="Pfam" id="PF00551">
    <property type="entry name" value="Formyl_trans_N"/>
    <property type="match status" value="1"/>
</dbReference>
<keyword evidence="9" id="KW-1185">Reference proteome</keyword>
<keyword evidence="5" id="KW-0648">Protein biosynthesis</keyword>
<feature type="domain" description="Formyl transferase C-terminal" evidence="7">
    <location>
        <begin position="275"/>
        <end position="386"/>
    </location>
</feature>
<evidence type="ECO:0000256" key="5">
    <source>
        <dbReference type="ARBA" id="ARBA00022917"/>
    </source>
</evidence>
<gene>
    <name evidence="8" type="primary">FMT1_1</name>
    <name evidence="8" type="ORF">GRS66_000193</name>
</gene>
<evidence type="ECO:0000256" key="2">
    <source>
        <dbReference type="ARBA" id="ARBA00012261"/>
    </source>
</evidence>
<dbReference type="Pfam" id="PF02911">
    <property type="entry name" value="Formyl_trans_C"/>
    <property type="match status" value="1"/>
</dbReference>
<dbReference type="EC" id="2.1.2.9" evidence="2"/>
<accession>A0A6C1DMX7</accession>
<dbReference type="AlphaFoldDB" id="A0A6C1DMX7"/>
<evidence type="ECO:0000256" key="1">
    <source>
        <dbReference type="ARBA" id="ARBA00010699"/>
    </source>
</evidence>
<organism evidence="8 9">
    <name type="scientific">Saccharomyces pastorianus</name>
    <name type="common">Lager yeast</name>
    <name type="synonym">Saccharomyces cerevisiae x Saccharomyces eubayanus</name>
    <dbReference type="NCBI Taxonomy" id="27292"/>
    <lineage>
        <taxon>Eukaryota</taxon>
        <taxon>Fungi</taxon>
        <taxon>Dikarya</taxon>
        <taxon>Ascomycota</taxon>
        <taxon>Saccharomycotina</taxon>
        <taxon>Saccharomycetes</taxon>
        <taxon>Saccharomycetales</taxon>
        <taxon>Saccharomycetaceae</taxon>
        <taxon>Saccharomyces</taxon>
    </lineage>
</organism>
<keyword evidence="4 8" id="KW-0808">Transferase</keyword>
<dbReference type="InterPro" id="IPR002376">
    <property type="entry name" value="Formyl_transf_N"/>
</dbReference>
<evidence type="ECO:0000259" key="7">
    <source>
        <dbReference type="Pfam" id="PF02911"/>
    </source>
</evidence>
<dbReference type="GO" id="GO:0005739">
    <property type="term" value="C:mitochondrion"/>
    <property type="evidence" value="ECO:0007669"/>
    <property type="project" value="TreeGrafter"/>
</dbReference>
<dbReference type="PANTHER" id="PTHR11138:SF5">
    <property type="entry name" value="METHIONYL-TRNA FORMYLTRANSFERASE, MITOCHONDRIAL"/>
    <property type="match status" value="1"/>
</dbReference>
<dbReference type="EMBL" id="CP048984">
    <property type="protein sequence ID" value="QID77997.1"/>
    <property type="molecule type" value="Genomic_DNA"/>
</dbReference>
<evidence type="ECO:0000259" key="6">
    <source>
        <dbReference type="Pfam" id="PF00551"/>
    </source>
</evidence>
<dbReference type="InterPro" id="IPR005793">
    <property type="entry name" value="Formyl_trans_C"/>
</dbReference>
<sequence length="401" mass="44657">MVKMRRITPTRLLFTCRFISNNASPPVQPLNVLFFGSDTFSNFSLQALNELRQNNGSSGIVDNIQVVTRSPKWCGRQKSILKYPPIFDMAEKLQLPRPITCDTKQEMLALSKLTPSRQENPENDGSGAPFNAIIAVSFGKLIPGDLIRAVPLALNVHPSLLPRHKGSAPIQRALLEGDTYTGVTIQTLHPDRFDHGAIVAQTEPLAIATMLSKGRVNDSTADFNSEGLPRRTAILMDQLGALGAQLLGQTLRERLYLPQNRVQAPTAYKPSYAHRITTEDKRIHWARDSAAELLNKLETLGPLHAFKEATAARKDAQNSVLKRILFHECKVMRDARLDNGSKPGMFKYDDIKDCILVTCRGNLLLCVSRLQFEGFAVERAGQFMARLRKRCGALSEKLVFL</sequence>
<feature type="domain" description="Formyl transferase N-terminal" evidence="6">
    <location>
        <begin position="31"/>
        <end position="231"/>
    </location>
</feature>
<evidence type="ECO:0000313" key="8">
    <source>
        <dbReference type="EMBL" id="QID77997.1"/>
    </source>
</evidence>
<dbReference type="SUPFAM" id="SSF53328">
    <property type="entry name" value="Formyltransferase"/>
    <property type="match status" value="1"/>
</dbReference>
<dbReference type="FunFam" id="3.40.50.12230:FF:000005">
    <property type="entry name" value="Methionyl-tRNA transformylase"/>
    <property type="match status" value="1"/>
</dbReference>
<dbReference type="InterPro" id="IPR036477">
    <property type="entry name" value="Formyl_transf_N_sf"/>
</dbReference>
<dbReference type="OrthoDB" id="10268103at2759"/>
<dbReference type="InterPro" id="IPR041711">
    <property type="entry name" value="Met-tRNA-FMT_N"/>
</dbReference>
<evidence type="ECO:0000256" key="4">
    <source>
        <dbReference type="ARBA" id="ARBA00022679"/>
    </source>
</evidence>